<evidence type="ECO:0000313" key="2">
    <source>
        <dbReference type="Proteomes" id="UP000223891"/>
    </source>
</evidence>
<dbReference type="Proteomes" id="UP000223891">
    <property type="component" value="Segment"/>
</dbReference>
<name>A0A1L2CVB1_9CAUD</name>
<keyword evidence="2" id="KW-1185">Reference proteome</keyword>
<evidence type="ECO:0000313" key="1">
    <source>
        <dbReference type="EMBL" id="AMM43965.1"/>
    </source>
</evidence>
<reference evidence="2" key="1">
    <citation type="submission" date="2016-01" db="EMBL/GenBank/DDBJ databases">
        <title>Isolation and Characterization of Enterobacteria phage CBB.</title>
        <authorList>
            <person name="Buttimer C.T.H."/>
            <person name="Hendrix H."/>
            <person name="Alexandre H."/>
            <person name="O'Mahony J."/>
            <person name="Lavigne R."/>
            <person name="Coffey A."/>
        </authorList>
    </citation>
    <scope>NUCLEOTIDE SEQUENCE [LARGE SCALE GENOMIC DNA]</scope>
</reference>
<protein>
    <submittedName>
        <fullName evidence="1">Uncharacterized protein</fullName>
    </submittedName>
</protein>
<gene>
    <name evidence="1" type="ORF">CBB_402</name>
</gene>
<proteinExistence type="predicted"/>
<accession>A0A1L2CVB1</accession>
<sequence length="234" mass="27614">MNEKLKKALEAAAEDIRNMPRDEFFKSLFGYTPEEEKAYTQEQFLEELTYLRTFFVNGQYSFEPKYNGEPEATVSKLFWNYINKNARSNYQDSTETFPTYYIELPQYGIRVTQIYGQGTLTIVEDFDYSDVKYIISNATRLKREAVWREQERIKEMLRGKPNLYDEVRFSTEVNGIGIVDTGVITKVYTKKGVIRYMIDSVHNGTVLVYFEQGDKYPMDMVEVTVYHPDNYDNY</sequence>
<organism evidence="1 2">
    <name type="scientific">Pectobacterium phage vB_PcaM_CBB</name>
    <dbReference type="NCBI Taxonomy" id="2772511"/>
    <lineage>
        <taxon>Viruses</taxon>
        <taxon>Duplodnaviria</taxon>
        <taxon>Heunggongvirae</taxon>
        <taxon>Uroviricota</taxon>
        <taxon>Caudoviricetes</taxon>
        <taxon>Mimasvirus</taxon>
        <taxon>Mimasvirus CBB</taxon>
    </lineage>
</organism>
<dbReference type="EMBL" id="KU574722">
    <property type="protein sequence ID" value="AMM43965.1"/>
    <property type="molecule type" value="Genomic_DNA"/>
</dbReference>